<dbReference type="SUPFAM" id="SSF56059">
    <property type="entry name" value="Glutathione synthetase ATP-binding domain-like"/>
    <property type="match status" value="1"/>
</dbReference>
<sequence length="758" mass="81637">MSELDSFETLISAALSRLPALDAGTYRVKRSGQGRRSLDAALLADAARERGLPVLALTEELQVIGNGTAALGFFQNMCQTLTSLDRKVSNDKELTKRLLRGAGLPVARGEVVSSRDGAIEAMRRIGQPVVIKPLTGSGGKGITVGVRDEDEVSIAMRSAPARTRRFLVEESIPSIDLRIMVVAGRAVAAMLRVPAHVTGDGHTSIGELVDRKNELRRANPYLRRSPVTIDEAATRRLAALGLSPDSVPEHGRRVLLHYKANLSAGGDSVAVTDHVHPGIIDLAERAAACFPSAHHSGVDILAQRFDAPPEEQNCIICEVNCNNDTPMHEFPLFGTPVPTGELEIDGYFGAGRAHLPSAGGGAAGDRRAAPGRRVLRGWRILRRAAPARMPRADQLATELATNRLPTEGTCDAESPRALDRRYLADALSAHGAGGVRFHTTLVHADVDGRDVVLERSGRSVFTARLSMQRDALERLLEHAAVPFCRRTTVNADAASAARDFVEKHAGPWNIYAAEPGCPLRGAFRLNRASSVERAQRRLRDVATDLVIEQASESHAWRLLVVNGRVRSCLALYPATVTGDGVMTVSELVEQAATARRAHPYLRHRPLPEDVPSDAYLARHGLDGDSVVPHGERLTLNHGTLIRAGAETVGYTGQIEAELERRAREVVSLIGDPPLSAVTFARRTPDGDRAWAVTDVDTDPILVQFTQPAAGDVPTVFDDVAEMLLTGPRRVLDSRPADGDTGQDSRTGHARESHGSPLA</sequence>
<dbReference type="Pfam" id="PF02955">
    <property type="entry name" value="GSH-S_ATP"/>
    <property type="match status" value="1"/>
</dbReference>
<feature type="compositionally biased region" description="Basic and acidic residues" evidence="2">
    <location>
        <begin position="745"/>
        <end position="758"/>
    </location>
</feature>
<dbReference type="Gene3D" id="3.30.470.20">
    <property type="entry name" value="ATP-grasp fold, B domain"/>
    <property type="match status" value="1"/>
</dbReference>
<feature type="region of interest" description="Disordered" evidence="2">
    <location>
        <begin position="727"/>
        <end position="758"/>
    </location>
</feature>
<dbReference type="GO" id="GO:0018169">
    <property type="term" value="F:ribosomal S6-glutamic acid ligase activity"/>
    <property type="evidence" value="ECO:0007669"/>
    <property type="project" value="TreeGrafter"/>
</dbReference>
<protein>
    <submittedName>
        <fullName evidence="4">D-alanine-D-alanine ligase</fullName>
    </submittedName>
</protein>
<dbReference type="GO" id="GO:0005524">
    <property type="term" value="F:ATP binding"/>
    <property type="evidence" value="ECO:0007669"/>
    <property type="project" value="UniProtKB-UniRule"/>
</dbReference>
<gene>
    <name evidence="4" type="ORF">SAMN06265360_10118</name>
</gene>
<dbReference type="EMBL" id="FZNW01000001">
    <property type="protein sequence ID" value="SNR27087.1"/>
    <property type="molecule type" value="Genomic_DNA"/>
</dbReference>
<dbReference type="Gene3D" id="3.30.1490.20">
    <property type="entry name" value="ATP-grasp fold, A domain"/>
    <property type="match status" value="1"/>
</dbReference>
<feature type="domain" description="ATP-grasp" evidence="3">
    <location>
        <begin position="96"/>
        <end position="309"/>
    </location>
</feature>
<dbReference type="PANTHER" id="PTHR21621:SF0">
    <property type="entry name" value="BETA-CITRYLGLUTAMATE SYNTHASE B-RELATED"/>
    <property type="match status" value="1"/>
</dbReference>
<evidence type="ECO:0000313" key="4">
    <source>
        <dbReference type="EMBL" id="SNR27087.1"/>
    </source>
</evidence>
<dbReference type="PROSITE" id="PS50975">
    <property type="entry name" value="ATP_GRASP"/>
    <property type="match status" value="1"/>
</dbReference>
<keyword evidence="4" id="KW-0436">Ligase</keyword>
<keyword evidence="1" id="KW-0547">Nucleotide-binding</keyword>
<keyword evidence="1" id="KW-0067">ATP-binding</keyword>
<dbReference type="GO" id="GO:0009432">
    <property type="term" value="P:SOS response"/>
    <property type="evidence" value="ECO:0007669"/>
    <property type="project" value="TreeGrafter"/>
</dbReference>
<dbReference type="InterPro" id="IPR013815">
    <property type="entry name" value="ATP_grasp_subdomain_1"/>
</dbReference>
<dbReference type="GO" id="GO:0004363">
    <property type="term" value="F:glutathione synthase activity"/>
    <property type="evidence" value="ECO:0007669"/>
    <property type="project" value="InterPro"/>
</dbReference>
<dbReference type="AlphaFoldDB" id="A0A238UZB3"/>
<organism evidence="4 5">
    <name type="scientific">Haloechinothrix alba</name>
    <dbReference type="NCBI Taxonomy" id="664784"/>
    <lineage>
        <taxon>Bacteria</taxon>
        <taxon>Bacillati</taxon>
        <taxon>Actinomycetota</taxon>
        <taxon>Actinomycetes</taxon>
        <taxon>Pseudonocardiales</taxon>
        <taxon>Pseudonocardiaceae</taxon>
        <taxon>Haloechinothrix</taxon>
    </lineage>
</organism>
<accession>A0A238UZB3</accession>
<dbReference type="InterPro" id="IPR004218">
    <property type="entry name" value="GSHS_ATP-bd"/>
</dbReference>
<evidence type="ECO:0000256" key="2">
    <source>
        <dbReference type="SAM" id="MobiDB-lite"/>
    </source>
</evidence>
<reference evidence="4 5" key="1">
    <citation type="submission" date="2017-06" db="EMBL/GenBank/DDBJ databases">
        <authorList>
            <person name="Kim H.J."/>
            <person name="Triplett B.A."/>
        </authorList>
    </citation>
    <scope>NUCLEOTIDE SEQUENCE [LARGE SCALE GENOMIC DNA]</scope>
    <source>
        <strain evidence="4 5">DSM 45207</strain>
    </source>
</reference>
<evidence type="ECO:0000313" key="5">
    <source>
        <dbReference type="Proteomes" id="UP000198348"/>
    </source>
</evidence>
<name>A0A238UZB3_9PSEU</name>
<dbReference type="GO" id="GO:0005737">
    <property type="term" value="C:cytoplasm"/>
    <property type="evidence" value="ECO:0007669"/>
    <property type="project" value="TreeGrafter"/>
</dbReference>
<keyword evidence="5" id="KW-1185">Reference proteome</keyword>
<dbReference type="GO" id="GO:0046872">
    <property type="term" value="F:metal ion binding"/>
    <property type="evidence" value="ECO:0007669"/>
    <property type="project" value="InterPro"/>
</dbReference>
<dbReference type="InterPro" id="IPR011761">
    <property type="entry name" value="ATP-grasp"/>
</dbReference>
<dbReference type="Proteomes" id="UP000198348">
    <property type="component" value="Unassembled WGS sequence"/>
</dbReference>
<dbReference type="OrthoDB" id="24041at2"/>
<evidence type="ECO:0000259" key="3">
    <source>
        <dbReference type="PROSITE" id="PS50975"/>
    </source>
</evidence>
<evidence type="ECO:0000256" key="1">
    <source>
        <dbReference type="PROSITE-ProRule" id="PRU00409"/>
    </source>
</evidence>
<dbReference type="RefSeq" id="WP_089299383.1">
    <property type="nucleotide sequence ID" value="NZ_FZNW01000001.1"/>
</dbReference>
<dbReference type="PANTHER" id="PTHR21621">
    <property type="entry name" value="RIBOSOMAL PROTEIN S6 MODIFICATION PROTEIN"/>
    <property type="match status" value="1"/>
</dbReference>
<proteinExistence type="predicted"/>